<evidence type="ECO:0000313" key="1">
    <source>
        <dbReference type="EMBL" id="KAJ9078813.1"/>
    </source>
</evidence>
<reference evidence="1" key="1">
    <citation type="submission" date="2022-04" db="EMBL/GenBank/DDBJ databases">
        <title>Genome of the entomopathogenic fungus Entomophthora muscae.</title>
        <authorList>
            <person name="Elya C."/>
            <person name="Lovett B.R."/>
            <person name="Lee E."/>
            <person name="Macias A.M."/>
            <person name="Hajek A.E."/>
            <person name="De Bivort B.L."/>
            <person name="Kasson M.T."/>
            <person name="De Fine Licht H.H."/>
            <person name="Stajich J.E."/>
        </authorList>
    </citation>
    <scope>NUCLEOTIDE SEQUENCE</scope>
    <source>
        <strain evidence="1">Berkeley</strain>
    </source>
</reference>
<accession>A0ACC2TWA2</accession>
<gene>
    <name evidence="1" type="ORF">DSO57_1002874</name>
</gene>
<evidence type="ECO:0000313" key="2">
    <source>
        <dbReference type="Proteomes" id="UP001165960"/>
    </source>
</evidence>
<comment type="caution">
    <text evidence="1">The sequence shown here is derived from an EMBL/GenBank/DDBJ whole genome shotgun (WGS) entry which is preliminary data.</text>
</comment>
<sequence>MTDMMEFYSGLLFVLLGVVAILMNMMLIGIVIGIPNRKRELNLSLMLAIVDTINPVTAITTTAYVLVTGKGPEQMQGACKVKGPIDFLIIYASMLLVAVVARSRLAVVLDKHIHIIEKIALFLYTAFYCGVVVWIGYYDEYQVSPSGVDCAPNAHLNTRSALLVFLLGLSLLISTAIALSCYSSILWFLYRNYRNLEHTTNKPTVSLIPRASNVNRQVIYRTAAVCSVYLLLSVPAGILLMMEATVTLPYTDTLSFVISVCVSLSTIANPCLVLFAHSIIYHHFTQALSRRFRRARSAIL</sequence>
<keyword evidence="2" id="KW-1185">Reference proteome</keyword>
<dbReference type="Proteomes" id="UP001165960">
    <property type="component" value="Unassembled WGS sequence"/>
</dbReference>
<name>A0ACC2TWA2_9FUNG</name>
<dbReference type="EMBL" id="QTSX02002136">
    <property type="protein sequence ID" value="KAJ9078813.1"/>
    <property type="molecule type" value="Genomic_DNA"/>
</dbReference>
<proteinExistence type="predicted"/>
<protein>
    <submittedName>
        <fullName evidence="1">Uncharacterized protein</fullName>
    </submittedName>
</protein>
<organism evidence="1 2">
    <name type="scientific">Entomophthora muscae</name>
    <dbReference type="NCBI Taxonomy" id="34485"/>
    <lineage>
        <taxon>Eukaryota</taxon>
        <taxon>Fungi</taxon>
        <taxon>Fungi incertae sedis</taxon>
        <taxon>Zoopagomycota</taxon>
        <taxon>Entomophthoromycotina</taxon>
        <taxon>Entomophthoromycetes</taxon>
        <taxon>Entomophthorales</taxon>
        <taxon>Entomophthoraceae</taxon>
        <taxon>Entomophthora</taxon>
    </lineage>
</organism>